<dbReference type="KEGG" id="bco:Bcell_0231"/>
<proteinExistence type="predicted"/>
<name>E6TU59_EVAC2</name>
<keyword evidence="1" id="KW-1133">Transmembrane helix</keyword>
<dbReference type="HOGENOM" id="CLU_1792568_0_0_9"/>
<dbReference type="AlphaFoldDB" id="E6TU59"/>
<protein>
    <submittedName>
        <fullName evidence="2">Uncharacterized protein</fullName>
    </submittedName>
</protein>
<reference evidence="2" key="1">
    <citation type="submission" date="2010-12" db="EMBL/GenBank/DDBJ databases">
        <title>Complete sequence of Bacillus cellulosilyticus DSM 2522.</title>
        <authorList>
            <consortium name="US DOE Joint Genome Institute"/>
            <person name="Lucas S."/>
            <person name="Copeland A."/>
            <person name="Lapidus A."/>
            <person name="Cheng J.-F."/>
            <person name="Bruce D."/>
            <person name="Goodwin L."/>
            <person name="Pitluck S."/>
            <person name="Chertkov O."/>
            <person name="Detter J.C."/>
            <person name="Han C."/>
            <person name="Tapia R."/>
            <person name="Land M."/>
            <person name="Hauser L."/>
            <person name="Jeffries C."/>
            <person name="Kyrpides N."/>
            <person name="Ivanova N."/>
            <person name="Mikhailova N."/>
            <person name="Brumm P."/>
            <person name="Mead D."/>
            <person name="Woyke T."/>
        </authorList>
    </citation>
    <scope>NUCLEOTIDE SEQUENCE [LARGE SCALE GENOMIC DNA]</scope>
    <source>
        <strain evidence="2">DSM 2522</strain>
    </source>
</reference>
<keyword evidence="1" id="KW-0812">Transmembrane</keyword>
<accession>E6TU59</accession>
<gene>
    <name evidence="2" type="ordered locus">Bcell_0231</name>
</gene>
<dbReference type="RefSeq" id="WP_013486860.1">
    <property type="nucleotide sequence ID" value="NC_014829.1"/>
</dbReference>
<evidence type="ECO:0000313" key="2">
    <source>
        <dbReference type="EMBL" id="ADU28519.1"/>
    </source>
</evidence>
<sequence>MRNQEEDLYEYNRVKKETYKKSLLGCFLAILLIILIPIIYVGGVFISSVNEEQVITESTSPNNLEKITIIQKGGGFLHRGSTVILKSSNDSIKVPIHEGSSLQELEIHIYWENDEEATISILEGYVISFNKSNSLLEKSFKVVE</sequence>
<evidence type="ECO:0000313" key="3">
    <source>
        <dbReference type="Proteomes" id="UP000001401"/>
    </source>
</evidence>
<evidence type="ECO:0000256" key="1">
    <source>
        <dbReference type="SAM" id="Phobius"/>
    </source>
</evidence>
<keyword evidence="3" id="KW-1185">Reference proteome</keyword>
<organism evidence="2 3">
    <name type="scientific">Evansella cellulosilytica (strain ATCC 21833 / DSM 2522 / FERM P-1141 / JCM 9156 / N-4)</name>
    <name type="common">Bacillus cellulosilyticus</name>
    <dbReference type="NCBI Taxonomy" id="649639"/>
    <lineage>
        <taxon>Bacteria</taxon>
        <taxon>Bacillati</taxon>
        <taxon>Bacillota</taxon>
        <taxon>Bacilli</taxon>
        <taxon>Bacillales</taxon>
        <taxon>Bacillaceae</taxon>
        <taxon>Evansella</taxon>
    </lineage>
</organism>
<dbReference type="Proteomes" id="UP000001401">
    <property type="component" value="Chromosome"/>
</dbReference>
<feature type="transmembrane region" description="Helical" evidence="1">
    <location>
        <begin position="23"/>
        <end position="46"/>
    </location>
</feature>
<dbReference type="OrthoDB" id="2858028at2"/>
<dbReference type="EMBL" id="CP002394">
    <property type="protein sequence ID" value="ADU28519.1"/>
    <property type="molecule type" value="Genomic_DNA"/>
</dbReference>
<keyword evidence="1" id="KW-0472">Membrane</keyword>